<dbReference type="PROSITE" id="PS50887">
    <property type="entry name" value="GGDEF"/>
    <property type="match status" value="1"/>
</dbReference>
<organism evidence="6 7">
    <name type="scientific">Achromobacter pulmonis</name>
    <dbReference type="NCBI Taxonomy" id="1389932"/>
    <lineage>
        <taxon>Bacteria</taxon>
        <taxon>Pseudomonadati</taxon>
        <taxon>Pseudomonadota</taxon>
        <taxon>Betaproteobacteria</taxon>
        <taxon>Burkholderiales</taxon>
        <taxon>Alcaligenaceae</taxon>
        <taxon>Achromobacter</taxon>
    </lineage>
</organism>
<dbReference type="RefSeq" id="WP_175140008.1">
    <property type="nucleotide sequence ID" value="NZ_CADIKZ010000001.1"/>
</dbReference>
<dbReference type="InterPro" id="IPR029787">
    <property type="entry name" value="Nucleotide_cyclase"/>
</dbReference>
<evidence type="ECO:0000256" key="1">
    <source>
        <dbReference type="ARBA" id="ARBA00012528"/>
    </source>
</evidence>
<feature type="domain" description="GGDEF" evidence="5">
    <location>
        <begin position="190"/>
        <end position="323"/>
    </location>
</feature>
<dbReference type="PROSITE" id="PS50112">
    <property type="entry name" value="PAS"/>
    <property type="match status" value="1"/>
</dbReference>
<evidence type="ECO:0000256" key="2">
    <source>
        <dbReference type="ARBA" id="ARBA00034247"/>
    </source>
</evidence>
<dbReference type="InterPro" id="IPR043128">
    <property type="entry name" value="Rev_trsase/Diguanyl_cyclase"/>
</dbReference>
<dbReference type="GO" id="GO:0052621">
    <property type="term" value="F:diguanylate cyclase activity"/>
    <property type="evidence" value="ECO:0007669"/>
    <property type="project" value="UniProtKB-EC"/>
</dbReference>
<dbReference type="SMART" id="SM00267">
    <property type="entry name" value="GGDEF"/>
    <property type="match status" value="1"/>
</dbReference>
<evidence type="ECO:0000313" key="7">
    <source>
        <dbReference type="Proteomes" id="UP000494203"/>
    </source>
</evidence>
<keyword evidence="7" id="KW-1185">Reference proteome</keyword>
<evidence type="ECO:0000256" key="3">
    <source>
        <dbReference type="SAM" id="MobiDB-lite"/>
    </source>
</evidence>
<dbReference type="EMBL" id="CADIKZ010000001">
    <property type="protein sequence ID" value="CAB3827960.1"/>
    <property type="molecule type" value="Genomic_DNA"/>
</dbReference>
<dbReference type="GO" id="GO:0006355">
    <property type="term" value="P:regulation of DNA-templated transcription"/>
    <property type="evidence" value="ECO:0007669"/>
    <property type="project" value="InterPro"/>
</dbReference>
<dbReference type="Gene3D" id="3.30.70.270">
    <property type="match status" value="1"/>
</dbReference>
<dbReference type="NCBIfam" id="TIGR00254">
    <property type="entry name" value="GGDEF"/>
    <property type="match status" value="1"/>
</dbReference>
<name>A0A6S7CEX6_9BURK</name>
<dbReference type="InterPro" id="IPR000160">
    <property type="entry name" value="GGDEF_dom"/>
</dbReference>
<dbReference type="InterPro" id="IPR035965">
    <property type="entry name" value="PAS-like_dom_sf"/>
</dbReference>
<feature type="domain" description="PAS" evidence="4">
    <location>
        <begin position="39"/>
        <end position="94"/>
    </location>
</feature>
<evidence type="ECO:0000313" key="6">
    <source>
        <dbReference type="EMBL" id="CAB3827960.1"/>
    </source>
</evidence>
<dbReference type="AlphaFoldDB" id="A0A6S7CEX6"/>
<dbReference type="CDD" id="cd00130">
    <property type="entry name" value="PAS"/>
    <property type="match status" value="1"/>
</dbReference>
<dbReference type="SUPFAM" id="SSF55073">
    <property type="entry name" value="Nucleotide cyclase"/>
    <property type="match status" value="1"/>
</dbReference>
<dbReference type="InterPro" id="IPR050469">
    <property type="entry name" value="Diguanylate_Cyclase"/>
</dbReference>
<dbReference type="Pfam" id="PF00990">
    <property type="entry name" value="GGDEF"/>
    <property type="match status" value="1"/>
</dbReference>
<dbReference type="SUPFAM" id="SSF55785">
    <property type="entry name" value="PYP-like sensor domain (PAS domain)"/>
    <property type="match status" value="1"/>
</dbReference>
<dbReference type="NCBIfam" id="TIGR00229">
    <property type="entry name" value="sensory_box"/>
    <property type="match status" value="1"/>
</dbReference>
<protein>
    <recommendedName>
        <fullName evidence="1">diguanylate cyclase</fullName>
        <ecNumber evidence="1">2.7.7.65</ecNumber>
    </recommendedName>
</protein>
<evidence type="ECO:0000259" key="4">
    <source>
        <dbReference type="PROSITE" id="PS50112"/>
    </source>
</evidence>
<evidence type="ECO:0000259" key="5">
    <source>
        <dbReference type="PROSITE" id="PS50887"/>
    </source>
</evidence>
<comment type="catalytic activity">
    <reaction evidence="2">
        <text>2 GTP = 3',3'-c-di-GMP + 2 diphosphate</text>
        <dbReference type="Rhea" id="RHEA:24898"/>
        <dbReference type="ChEBI" id="CHEBI:33019"/>
        <dbReference type="ChEBI" id="CHEBI:37565"/>
        <dbReference type="ChEBI" id="CHEBI:58805"/>
        <dbReference type="EC" id="2.7.7.65"/>
    </reaction>
</comment>
<gene>
    <name evidence="6" type="ORF">LMG26788_00616</name>
</gene>
<sequence>MRLDFSNDALPAPHPPDADRDSAGLPDPRDAELAHLRAVVAQYQALFQNAPVLINAFDERGKCLLWNAACERRFGWTREEINRHAEPLALFYPDPEIRARVIDSVARAPHPSFREWQPLARDGERLSVLWSNVRLPDGSVVNIGMDMTENRRNEAALARLAKVDGLTGCWTRAEVLQRMKGLLEASKRGACHTALMLDLDYFKQVNDRHGHLGGDAALRHFCDQLRTCLREGDSVGRLGGEEFVVLLQDADKDVALAVCDRLRASLRQHPAQIDGHALMLSASGGITRFLETDASISDVLRRADQALYQAKRAGRDCAVVLPG</sequence>
<dbReference type="InterPro" id="IPR013767">
    <property type="entry name" value="PAS_fold"/>
</dbReference>
<feature type="compositionally biased region" description="Basic and acidic residues" evidence="3">
    <location>
        <begin position="16"/>
        <end position="27"/>
    </location>
</feature>
<dbReference type="EC" id="2.7.7.65" evidence="1"/>
<dbReference type="Proteomes" id="UP000494203">
    <property type="component" value="Unassembled WGS sequence"/>
</dbReference>
<dbReference type="CDD" id="cd01949">
    <property type="entry name" value="GGDEF"/>
    <property type="match status" value="1"/>
</dbReference>
<dbReference type="SMART" id="SM00091">
    <property type="entry name" value="PAS"/>
    <property type="match status" value="1"/>
</dbReference>
<proteinExistence type="predicted"/>
<dbReference type="Pfam" id="PF00989">
    <property type="entry name" value="PAS"/>
    <property type="match status" value="1"/>
</dbReference>
<reference evidence="6 7" key="1">
    <citation type="submission" date="2020-04" db="EMBL/GenBank/DDBJ databases">
        <authorList>
            <person name="De Canck E."/>
        </authorList>
    </citation>
    <scope>NUCLEOTIDE SEQUENCE [LARGE SCALE GENOMIC DNA]</scope>
    <source>
        <strain evidence="6 7">LMG 26788</strain>
    </source>
</reference>
<dbReference type="PANTHER" id="PTHR45138:SF9">
    <property type="entry name" value="DIGUANYLATE CYCLASE DGCM-RELATED"/>
    <property type="match status" value="1"/>
</dbReference>
<dbReference type="PANTHER" id="PTHR45138">
    <property type="entry name" value="REGULATORY COMPONENTS OF SENSORY TRANSDUCTION SYSTEM"/>
    <property type="match status" value="1"/>
</dbReference>
<dbReference type="InterPro" id="IPR000014">
    <property type="entry name" value="PAS"/>
</dbReference>
<dbReference type="FunFam" id="3.30.70.270:FF:000001">
    <property type="entry name" value="Diguanylate cyclase domain protein"/>
    <property type="match status" value="1"/>
</dbReference>
<accession>A0A6S7CEX6</accession>
<feature type="region of interest" description="Disordered" evidence="3">
    <location>
        <begin position="1"/>
        <end position="27"/>
    </location>
</feature>
<dbReference type="Gene3D" id="3.30.450.20">
    <property type="entry name" value="PAS domain"/>
    <property type="match status" value="1"/>
</dbReference>